<accession>A0ABU3TLP5</accession>
<protein>
    <submittedName>
        <fullName evidence="1">Uncharacterized protein</fullName>
    </submittedName>
</protein>
<organism evidence="1 2">
    <name type="scientific">Hymenobacter endophyticus</name>
    <dbReference type="NCBI Taxonomy" id="3076335"/>
    <lineage>
        <taxon>Bacteria</taxon>
        <taxon>Pseudomonadati</taxon>
        <taxon>Bacteroidota</taxon>
        <taxon>Cytophagia</taxon>
        <taxon>Cytophagales</taxon>
        <taxon>Hymenobacteraceae</taxon>
        <taxon>Hymenobacter</taxon>
    </lineage>
</organism>
<keyword evidence="2" id="KW-1185">Reference proteome</keyword>
<name>A0ABU3TLP5_9BACT</name>
<proteinExistence type="predicted"/>
<evidence type="ECO:0000313" key="2">
    <source>
        <dbReference type="Proteomes" id="UP001250698"/>
    </source>
</evidence>
<dbReference type="EMBL" id="JAWDJT010000014">
    <property type="protein sequence ID" value="MDU0372293.1"/>
    <property type="molecule type" value="Genomic_DNA"/>
</dbReference>
<comment type="caution">
    <text evidence="1">The sequence shown here is derived from an EMBL/GenBank/DDBJ whole genome shotgun (WGS) entry which is preliminary data.</text>
</comment>
<gene>
    <name evidence="1" type="ORF">ROI90_17935</name>
</gene>
<dbReference type="Proteomes" id="UP001250698">
    <property type="component" value="Unassembled WGS sequence"/>
</dbReference>
<reference evidence="1 2" key="1">
    <citation type="submission" date="2023-10" db="EMBL/GenBank/DDBJ databases">
        <title>Hymenobacter endophyticus sp. nov., an isolate from the leaf tissues of wheat.</title>
        <authorList>
            <person name="Dai Y."/>
        </authorList>
    </citation>
    <scope>NUCLEOTIDE SEQUENCE [LARGE SCALE GENOMIC DNA]</scope>
    <source>
        <strain evidence="1 2">ZK17L-C2</strain>
    </source>
</reference>
<evidence type="ECO:0000313" key="1">
    <source>
        <dbReference type="EMBL" id="MDU0372293.1"/>
    </source>
</evidence>
<sequence>MPDKPSLFAAPVTELEALRAELRCILQHPAIAPARQQVAAEQICQCTEAARLRHWLALAVDECGRWEEQTLAAESCGGQCMMAGKLSRA</sequence>
<dbReference type="RefSeq" id="WP_243520566.1">
    <property type="nucleotide sequence ID" value="NZ_JAWDJT010000014.1"/>
</dbReference>